<dbReference type="EMBL" id="JACXVP010000010">
    <property type="protein sequence ID" value="KAG5581717.1"/>
    <property type="molecule type" value="Genomic_DNA"/>
</dbReference>
<gene>
    <name evidence="1" type="ORF">H5410_052344</name>
</gene>
<dbReference type="PANTHER" id="PTHR48475:SF1">
    <property type="entry name" value="RNASE H TYPE-1 DOMAIN-CONTAINING PROTEIN"/>
    <property type="match status" value="1"/>
</dbReference>
<keyword evidence="2" id="KW-1185">Reference proteome</keyword>
<accession>A0A9J5X2R4</accession>
<evidence type="ECO:0000313" key="2">
    <source>
        <dbReference type="Proteomes" id="UP000824120"/>
    </source>
</evidence>
<comment type="caution">
    <text evidence="1">The sequence shown here is derived from an EMBL/GenBank/DDBJ whole genome shotgun (WGS) entry which is preliminary data.</text>
</comment>
<organism evidence="1 2">
    <name type="scientific">Solanum commersonii</name>
    <name type="common">Commerson's wild potato</name>
    <name type="synonym">Commerson's nightshade</name>
    <dbReference type="NCBI Taxonomy" id="4109"/>
    <lineage>
        <taxon>Eukaryota</taxon>
        <taxon>Viridiplantae</taxon>
        <taxon>Streptophyta</taxon>
        <taxon>Embryophyta</taxon>
        <taxon>Tracheophyta</taxon>
        <taxon>Spermatophyta</taxon>
        <taxon>Magnoliopsida</taxon>
        <taxon>eudicotyledons</taxon>
        <taxon>Gunneridae</taxon>
        <taxon>Pentapetalae</taxon>
        <taxon>asterids</taxon>
        <taxon>lamiids</taxon>
        <taxon>Solanales</taxon>
        <taxon>Solanaceae</taxon>
        <taxon>Solanoideae</taxon>
        <taxon>Solaneae</taxon>
        <taxon>Solanum</taxon>
    </lineage>
</organism>
<proteinExistence type="predicted"/>
<sequence length="118" mass="13549">MMKTKHIPRVHNEIADALTTLSSMLRHPDKAHIDPLYIQIHDQHAYCNMVEEEFDGKPCFHDIKTYLQYGECPTNATNSQKRTIRLSSKEEDIGTYTINVVDDPKHLTKSSTSSLHII</sequence>
<dbReference type="AlphaFoldDB" id="A0A9J5X2R4"/>
<name>A0A9J5X2R4_SOLCO</name>
<dbReference type="Proteomes" id="UP000824120">
    <property type="component" value="Chromosome 10"/>
</dbReference>
<protein>
    <recommendedName>
        <fullName evidence="3">RNase H type-1 domain-containing protein</fullName>
    </recommendedName>
</protein>
<reference evidence="1 2" key="1">
    <citation type="submission" date="2020-09" db="EMBL/GenBank/DDBJ databases">
        <title>De no assembly of potato wild relative species, Solanum commersonii.</title>
        <authorList>
            <person name="Cho K."/>
        </authorList>
    </citation>
    <scope>NUCLEOTIDE SEQUENCE [LARGE SCALE GENOMIC DNA]</scope>
    <source>
        <strain evidence="1">LZ3.2</strain>
        <tissue evidence="1">Leaf</tissue>
    </source>
</reference>
<evidence type="ECO:0000313" key="1">
    <source>
        <dbReference type="EMBL" id="KAG5581717.1"/>
    </source>
</evidence>
<evidence type="ECO:0008006" key="3">
    <source>
        <dbReference type="Google" id="ProtNLM"/>
    </source>
</evidence>
<dbReference type="OrthoDB" id="1698855at2759"/>
<dbReference type="PANTHER" id="PTHR48475">
    <property type="entry name" value="RIBONUCLEASE H"/>
    <property type="match status" value="1"/>
</dbReference>